<proteinExistence type="predicted"/>
<reference evidence="1 2" key="1">
    <citation type="journal article" date="2006" name="Appl. Environ. Microbiol.">
        <title>Genome sequence of the chemolithoautotrophic nitrite-oxidizing bacterium Nitrobacter winogradskyi Nb-255.</title>
        <authorList>
            <person name="Starkenburg S.R."/>
            <person name="Chain P.S."/>
            <person name="Sayavedra-Soto L.A."/>
            <person name="Hauser L."/>
            <person name="Land M.L."/>
            <person name="Larimer F.W."/>
            <person name="Malfatti S.A."/>
            <person name="Klotz M.G."/>
            <person name="Bottomley P.J."/>
            <person name="Arp D.J."/>
            <person name="Hickey W.J."/>
        </authorList>
    </citation>
    <scope>NUCLEOTIDE SEQUENCE [LARGE SCALE GENOMIC DNA]</scope>
    <source>
        <strain evidence="2">ATCC 25391 / DSM 10237 / CIP 104748 / NCIMB 11846 / Nb-255</strain>
    </source>
</reference>
<evidence type="ECO:0000313" key="2">
    <source>
        <dbReference type="Proteomes" id="UP000002531"/>
    </source>
</evidence>
<gene>
    <name evidence="1" type="ordered locus">Nwi_0901</name>
</gene>
<dbReference type="Proteomes" id="UP000002531">
    <property type="component" value="Chromosome"/>
</dbReference>
<dbReference type="KEGG" id="nwi:Nwi_0901"/>
<dbReference type="HOGENOM" id="CLU_2451638_0_0_5"/>
<dbReference type="EMBL" id="CP000115">
    <property type="protein sequence ID" value="ABA04163.1"/>
    <property type="molecule type" value="Genomic_DNA"/>
</dbReference>
<accession>Q3SU78</accession>
<evidence type="ECO:0000313" key="1">
    <source>
        <dbReference type="EMBL" id="ABA04163.1"/>
    </source>
</evidence>
<name>Q3SU78_NITWN</name>
<organism evidence="1 2">
    <name type="scientific">Nitrobacter winogradskyi (strain ATCC 25391 / DSM 10237 / CIP 104748 / NCIMB 11846 / Nb-255)</name>
    <dbReference type="NCBI Taxonomy" id="323098"/>
    <lineage>
        <taxon>Bacteria</taxon>
        <taxon>Pseudomonadati</taxon>
        <taxon>Pseudomonadota</taxon>
        <taxon>Alphaproteobacteria</taxon>
        <taxon>Hyphomicrobiales</taxon>
        <taxon>Nitrobacteraceae</taxon>
        <taxon>Nitrobacter</taxon>
    </lineage>
</organism>
<dbReference type="AlphaFoldDB" id="Q3SU78"/>
<keyword evidence="2" id="KW-1185">Reference proteome</keyword>
<protein>
    <submittedName>
        <fullName evidence="1">Uncharacterized protein</fullName>
    </submittedName>
</protein>
<sequence length="89" mass="9255">MTVRAADQDPGSGGGHTKFPSHGCDAFFAEMVHLEGATCPFRQFPQAAAEIASRCRSNTIVSGDGMSSGIASNSASVRATCGAHRSRRI</sequence>